<proteinExistence type="predicted"/>
<dbReference type="InterPro" id="IPR008257">
    <property type="entry name" value="Pept_M19"/>
</dbReference>
<evidence type="ECO:0000313" key="2">
    <source>
        <dbReference type="Proteomes" id="UP000034883"/>
    </source>
</evidence>
<dbReference type="Pfam" id="PF01244">
    <property type="entry name" value="Peptidase_M19"/>
    <property type="match status" value="1"/>
</dbReference>
<dbReference type="Proteomes" id="UP000034883">
    <property type="component" value="Chromosome"/>
</dbReference>
<dbReference type="InterPro" id="IPR032466">
    <property type="entry name" value="Metal_Hydrolase"/>
</dbReference>
<organism evidence="1 2">
    <name type="scientific">Sandaracinus amylolyticus</name>
    <dbReference type="NCBI Taxonomy" id="927083"/>
    <lineage>
        <taxon>Bacteria</taxon>
        <taxon>Pseudomonadati</taxon>
        <taxon>Myxococcota</taxon>
        <taxon>Polyangia</taxon>
        <taxon>Polyangiales</taxon>
        <taxon>Sandaracinaceae</taxon>
        <taxon>Sandaracinus</taxon>
    </lineage>
</organism>
<dbReference type="GO" id="GO:0006508">
    <property type="term" value="P:proteolysis"/>
    <property type="evidence" value="ECO:0007669"/>
    <property type="project" value="InterPro"/>
</dbReference>
<dbReference type="STRING" id="927083.DB32_007308"/>
<keyword evidence="2" id="KW-1185">Reference proteome</keyword>
<gene>
    <name evidence="1" type="ORF">DB32_007308</name>
</gene>
<evidence type="ECO:0000313" key="1">
    <source>
        <dbReference type="EMBL" id="AKF10159.1"/>
    </source>
</evidence>
<dbReference type="KEGG" id="samy:DB32_007308"/>
<dbReference type="Gene3D" id="3.20.20.140">
    <property type="entry name" value="Metal-dependent hydrolases"/>
    <property type="match status" value="1"/>
</dbReference>
<dbReference type="AlphaFoldDB" id="A0A0F6SHB6"/>
<accession>A0A0F6SHB6</accession>
<sequence>MLVVGLAAMAGCSSAPPEAPPLPPCTPTVTIDGAPALWGFADLHTHPGIEEAFEGQLVWGRAQSSARVSATSIPSLPPCPVETHVVRTGSPIERTAHSQILPLLNLQSDFPHPPIAGEGGPPIEGWPNGSDVLHQQMPVNAIRRAYEGGLRVLFASVTDSQVLTQLLAGPAFPEVIVPNRARERDSATRQLERIESIVDEQSDWMEIARSPEDARRIIGEGKLAVVLSLEMDALTIEDVDALIDRFGVAHVIPIHLIDNDHGGTAANGDIFNSATALMSTMFGRPALSFIEVEHTSRYTSRLGWPQLPGTMSPPLLFALGSVPLPWADALQYDNQCFCTGAGPSALGYRLLGHQNRMGLTEVGRTFVQQLFERRLIVDVSHMGVAATADAIALAEAAPGGPYPLIASHGGIAPDDGPTSSERDLAADQARWIAQAGGVVGLGSGGALAPETVLAVRGGPIATFTTSTRTACIADGDATCASGWTTVSGASADPITRVEVVVEGAVGGGSHVLEMQLAGATLDDAPVIVRAEMTCTSSSCSATLDPLPAVLEGDTITECADGSSTPTFTRAQIERVSIRLVGASCGALPADGTWAPTRATISIDGAPWAVAERENGGVLAQLGSARGGLDLFRSGDDTPSFDDTRKIVRIGVIASPGSSSLLGAALDRYGSELCARPRLRANDGTCAAPTTIPTSGCEGEWISMSFRGTWSAGNRFDRFVTLPDDVAPSALCGLDLALVTHDASASVSFSIDEARIEVVQDPIVAWAEDYAGLMDRIFEGRRGAIGFGTDMNGLAPQFPITRRSPSTFEYGAHGCSTPSIGPLTIDGGPRTVRLDERGLASYGQLADVIATIAQSDDLPEAQRTAVVDSLMLSAEGVLRVWERTDPARRGGTP</sequence>
<protein>
    <submittedName>
        <fullName evidence="1">Sphingolipid ceramide N-deacylase</fullName>
    </submittedName>
</protein>
<reference evidence="1 2" key="1">
    <citation type="submission" date="2015-03" db="EMBL/GenBank/DDBJ databases">
        <title>Genome assembly of Sandaracinus amylolyticus DSM 53668.</title>
        <authorList>
            <person name="Sharma G."/>
            <person name="Subramanian S."/>
        </authorList>
    </citation>
    <scope>NUCLEOTIDE SEQUENCE [LARGE SCALE GENOMIC DNA]</scope>
    <source>
        <strain evidence="1 2">DSM 53668</strain>
    </source>
</reference>
<dbReference type="EMBL" id="CP011125">
    <property type="protein sequence ID" value="AKF10159.1"/>
    <property type="molecule type" value="Genomic_DNA"/>
</dbReference>
<dbReference type="SUPFAM" id="SSF51556">
    <property type="entry name" value="Metallo-dependent hydrolases"/>
    <property type="match status" value="1"/>
</dbReference>
<dbReference type="GO" id="GO:0070573">
    <property type="term" value="F:metallodipeptidase activity"/>
    <property type="evidence" value="ECO:0007669"/>
    <property type="project" value="InterPro"/>
</dbReference>
<name>A0A0F6SHB6_9BACT</name>